<comment type="caution">
    <text evidence="2">The sequence shown here is derived from an EMBL/GenBank/DDBJ whole genome shotgun (WGS) entry which is preliminary data.</text>
</comment>
<reference evidence="2 3" key="1">
    <citation type="journal article" date="2019" name="Nat. Plants">
        <title>Genome sequencing of Musa balbisiana reveals subgenome evolution and function divergence in polyploid bananas.</title>
        <authorList>
            <person name="Yao X."/>
        </authorList>
    </citation>
    <scope>NUCLEOTIDE SEQUENCE [LARGE SCALE GENOMIC DNA]</scope>
    <source>
        <strain evidence="3">cv. DH-PKW</strain>
        <tissue evidence="2">Leaves</tissue>
    </source>
</reference>
<evidence type="ECO:0000313" key="3">
    <source>
        <dbReference type="Proteomes" id="UP000317650"/>
    </source>
</evidence>
<organism evidence="2 3">
    <name type="scientific">Musa balbisiana</name>
    <name type="common">Banana</name>
    <dbReference type="NCBI Taxonomy" id="52838"/>
    <lineage>
        <taxon>Eukaryota</taxon>
        <taxon>Viridiplantae</taxon>
        <taxon>Streptophyta</taxon>
        <taxon>Embryophyta</taxon>
        <taxon>Tracheophyta</taxon>
        <taxon>Spermatophyta</taxon>
        <taxon>Magnoliopsida</taxon>
        <taxon>Liliopsida</taxon>
        <taxon>Zingiberales</taxon>
        <taxon>Musaceae</taxon>
        <taxon>Musa</taxon>
    </lineage>
</organism>
<evidence type="ECO:0000313" key="2">
    <source>
        <dbReference type="EMBL" id="THU50276.1"/>
    </source>
</evidence>
<dbReference type="EMBL" id="PYDT01000009">
    <property type="protein sequence ID" value="THU50276.1"/>
    <property type="molecule type" value="Genomic_DNA"/>
</dbReference>
<dbReference type="AlphaFoldDB" id="A0A4V4H402"/>
<proteinExistence type="predicted"/>
<protein>
    <submittedName>
        <fullName evidence="2">Uncharacterized protein</fullName>
    </submittedName>
</protein>
<gene>
    <name evidence="2" type="ORF">C4D60_Mb06t18480</name>
</gene>
<dbReference type="Proteomes" id="UP000317650">
    <property type="component" value="Chromosome 6"/>
</dbReference>
<keyword evidence="3" id="KW-1185">Reference proteome</keyword>
<accession>A0A4V4H402</accession>
<name>A0A4V4H402_MUSBA</name>
<feature type="region of interest" description="Disordered" evidence="1">
    <location>
        <begin position="67"/>
        <end position="111"/>
    </location>
</feature>
<evidence type="ECO:0000256" key="1">
    <source>
        <dbReference type="SAM" id="MobiDB-lite"/>
    </source>
</evidence>
<sequence length="111" mass="12491">MMFRTSGVDGGWIFPGSSSGELRFRSELRSVRPQRPIRPVQGRFVPSARSSSAREYRGTGVVLPRILEDEDVKGGREQQKRQATGNGGNREQEKCNGEELIFSSPSQEWTY</sequence>